<comment type="caution">
    <text evidence="10">The sequence shown here is derived from an EMBL/GenBank/DDBJ whole genome shotgun (WGS) entry which is preliminary data.</text>
</comment>
<evidence type="ECO:0000256" key="6">
    <source>
        <dbReference type="ARBA" id="ARBA00023136"/>
    </source>
</evidence>
<feature type="transmembrane region" description="Helical" evidence="8">
    <location>
        <begin position="485"/>
        <end position="513"/>
    </location>
</feature>
<feature type="compositionally biased region" description="Low complexity" evidence="7">
    <location>
        <begin position="397"/>
        <end position="406"/>
    </location>
</feature>
<comment type="subcellular location">
    <subcellularLocation>
        <location evidence="1">Cell membrane</location>
        <topology evidence="1">Multi-pass membrane protein</topology>
    </subcellularLocation>
</comment>
<feature type="domain" description="Citrate transporter-like" evidence="9">
    <location>
        <begin position="84"/>
        <end position="515"/>
    </location>
</feature>
<feature type="region of interest" description="Disordered" evidence="7">
    <location>
        <begin position="357"/>
        <end position="416"/>
    </location>
</feature>
<feature type="transmembrane region" description="Helical" evidence="8">
    <location>
        <begin position="444"/>
        <end position="465"/>
    </location>
</feature>
<keyword evidence="4 8" id="KW-0812">Transmembrane</keyword>
<organism evidence="10 11">
    <name type="scientific">Rhodotorula taiwanensis</name>
    <dbReference type="NCBI Taxonomy" id="741276"/>
    <lineage>
        <taxon>Eukaryota</taxon>
        <taxon>Fungi</taxon>
        <taxon>Dikarya</taxon>
        <taxon>Basidiomycota</taxon>
        <taxon>Pucciniomycotina</taxon>
        <taxon>Microbotryomycetes</taxon>
        <taxon>Sporidiobolales</taxon>
        <taxon>Sporidiobolaceae</taxon>
        <taxon>Rhodotorula</taxon>
    </lineage>
</organism>
<evidence type="ECO:0000256" key="2">
    <source>
        <dbReference type="ARBA" id="ARBA00022448"/>
    </source>
</evidence>
<evidence type="ECO:0000256" key="1">
    <source>
        <dbReference type="ARBA" id="ARBA00004651"/>
    </source>
</evidence>
<dbReference type="AlphaFoldDB" id="A0A2S5B922"/>
<dbReference type="PANTHER" id="PTHR43302">
    <property type="entry name" value="TRANSPORTER ARSB-RELATED"/>
    <property type="match status" value="1"/>
</dbReference>
<evidence type="ECO:0000256" key="5">
    <source>
        <dbReference type="ARBA" id="ARBA00022989"/>
    </source>
</evidence>
<protein>
    <recommendedName>
        <fullName evidence="9">Citrate transporter-like domain-containing protein</fullName>
    </recommendedName>
</protein>
<reference evidence="10 11" key="1">
    <citation type="journal article" date="2018" name="Front. Microbiol.">
        <title>Prospects for Fungal Bioremediation of Acidic Radioactive Waste Sites: Characterization and Genome Sequence of Rhodotorula taiwanensis MD1149.</title>
        <authorList>
            <person name="Tkavc R."/>
            <person name="Matrosova V.Y."/>
            <person name="Grichenko O.E."/>
            <person name="Gostincar C."/>
            <person name="Volpe R.P."/>
            <person name="Klimenkova P."/>
            <person name="Gaidamakova E.K."/>
            <person name="Zhou C.E."/>
            <person name="Stewart B.J."/>
            <person name="Lyman M.G."/>
            <person name="Malfatti S.A."/>
            <person name="Rubinfeld B."/>
            <person name="Courtot M."/>
            <person name="Singh J."/>
            <person name="Dalgard C.L."/>
            <person name="Hamilton T."/>
            <person name="Frey K.G."/>
            <person name="Gunde-Cimerman N."/>
            <person name="Dugan L."/>
            <person name="Daly M.J."/>
        </authorList>
    </citation>
    <scope>NUCLEOTIDE SEQUENCE [LARGE SCALE GENOMIC DNA]</scope>
    <source>
        <strain evidence="10 11">MD1149</strain>
    </source>
</reference>
<evidence type="ECO:0000313" key="11">
    <source>
        <dbReference type="Proteomes" id="UP000237144"/>
    </source>
</evidence>
<name>A0A2S5B922_9BASI</name>
<accession>A0A2S5B922</accession>
<dbReference type="PANTHER" id="PTHR43302:SF5">
    <property type="entry name" value="TRANSPORTER ARSB-RELATED"/>
    <property type="match status" value="1"/>
</dbReference>
<evidence type="ECO:0000259" key="9">
    <source>
        <dbReference type="Pfam" id="PF03600"/>
    </source>
</evidence>
<dbReference type="EMBL" id="PJQD01000038">
    <property type="protein sequence ID" value="POY73267.1"/>
    <property type="molecule type" value="Genomic_DNA"/>
</dbReference>
<sequence>MVGITARSWVALITYAVVMGLVVKGIRIPVPRVIAEPTLRLATKVRIIDPPQRRRLLAPGKRLSVPLDLRWAPVVGVLFLLATTAIPGDVVRLGIVGDDSVRPYDVLVLFISLAYISTALDSTGGLRALSFWISQKSAKTPPDSPPSAPKTASGLKLWTVLYVFWFFFGVLVGNDPIVLSGTAFLGYFTRATGITAPRAWTMSQFAAANVASAALVSSNPTNILIAGAWNLNFLTGFTAYTILPTAAVAIVAYPVLLTMFTFIKPTSPVDKDSPTTASRQRYIPDQLLPPDIDPRSALVDPSGAIFHSSLLLITLGTLVGTSFVKGVEVWMVTMPAGIIAFLRDIWSERTAPKVLHKEAAEENEVELEETRAPKSQTDGQRGSPTSTEATAPADVGTPTTAASTTTLNGDNEPEHDRKYSLPSLVRATCKRFPTTTSTISRLPLSLLTFAGGIFVLARGLTATGWTDTFAGWLEKICVNPAATVFFVGFFTTLVLCPICGTNIGGTILAVEIIRSPTFANSARVAADPRILSGAVYSLAMASNIGALSWTISSSLAGLLWVRILQQKGIRVTQVEFARWMVPLMLVLTTVASAIVLVEINYWNLGTVL</sequence>
<evidence type="ECO:0000256" key="8">
    <source>
        <dbReference type="SAM" id="Phobius"/>
    </source>
</evidence>
<dbReference type="OrthoDB" id="442352at2759"/>
<keyword evidence="11" id="KW-1185">Reference proteome</keyword>
<feature type="transmembrane region" description="Helical" evidence="8">
    <location>
        <begin position="534"/>
        <end position="559"/>
    </location>
</feature>
<feature type="transmembrane region" description="Helical" evidence="8">
    <location>
        <begin position="69"/>
        <end position="86"/>
    </location>
</feature>
<evidence type="ECO:0000256" key="4">
    <source>
        <dbReference type="ARBA" id="ARBA00022692"/>
    </source>
</evidence>
<keyword evidence="2" id="KW-0813">Transport</keyword>
<feature type="transmembrane region" description="Helical" evidence="8">
    <location>
        <begin position="6"/>
        <end position="23"/>
    </location>
</feature>
<dbReference type="GO" id="GO:0005886">
    <property type="term" value="C:plasma membrane"/>
    <property type="evidence" value="ECO:0007669"/>
    <property type="project" value="UniProtKB-SubCell"/>
</dbReference>
<evidence type="ECO:0000256" key="3">
    <source>
        <dbReference type="ARBA" id="ARBA00022475"/>
    </source>
</evidence>
<keyword evidence="6 8" id="KW-0472">Membrane</keyword>
<evidence type="ECO:0000313" key="10">
    <source>
        <dbReference type="EMBL" id="POY73267.1"/>
    </source>
</evidence>
<feature type="transmembrane region" description="Helical" evidence="8">
    <location>
        <begin position="579"/>
        <end position="602"/>
    </location>
</feature>
<feature type="transmembrane region" description="Helical" evidence="8">
    <location>
        <begin position="106"/>
        <end position="133"/>
    </location>
</feature>
<feature type="transmembrane region" description="Helical" evidence="8">
    <location>
        <begin position="304"/>
        <end position="323"/>
    </location>
</feature>
<dbReference type="Pfam" id="PF03600">
    <property type="entry name" value="CitMHS"/>
    <property type="match status" value="1"/>
</dbReference>
<dbReference type="InterPro" id="IPR004680">
    <property type="entry name" value="Cit_transptr-like_dom"/>
</dbReference>
<feature type="compositionally biased region" description="Polar residues" evidence="7">
    <location>
        <begin position="373"/>
        <end position="389"/>
    </location>
</feature>
<feature type="transmembrane region" description="Helical" evidence="8">
    <location>
        <begin position="154"/>
        <end position="172"/>
    </location>
</feature>
<dbReference type="Proteomes" id="UP000237144">
    <property type="component" value="Unassembled WGS sequence"/>
</dbReference>
<keyword evidence="3" id="KW-1003">Cell membrane</keyword>
<keyword evidence="5 8" id="KW-1133">Transmembrane helix</keyword>
<gene>
    <name evidence="10" type="ORF">BMF94_3601</name>
</gene>
<proteinExistence type="predicted"/>
<feature type="transmembrane region" description="Helical" evidence="8">
    <location>
        <begin position="239"/>
        <end position="263"/>
    </location>
</feature>
<dbReference type="STRING" id="741276.A0A2S5B922"/>
<evidence type="ECO:0000256" key="7">
    <source>
        <dbReference type="SAM" id="MobiDB-lite"/>
    </source>
</evidence>
<dbReference type="GO" id="GO:0055085">
    <property type="term" value="P:transmembrane transport"/>
    <property type="evidence" value="ECO:0007669"/>
    <property type="project" value="InterPro"/>
</dbReference>